<evidence type="ECO:0000313" key="5">
    <source>
        <dbReference type="Proteomes" id="UP000192596"/>
    </source>
</evidence>
<feature type="compositionally biased region" description="Basic and acidic residues" evidence="2">
    <location>
        <begin position="283"/>
        <end position="293"/>
    </location>
</feature>
<dbReference type="InParanoid" id="A0A1V8TIB1"/>
<dbReference type="PROSITE" id="PS50013">
    <property type="entry name" value="CHROMO_2"/>
    <property type="match status" value="1"/>
</dbReference>
<gene>
    <name evidence="4" type="ORF">B0A48_05236</name>
</gene>
<dbReference type="EMBL" id="NAJO01000007">
    <property type="protein sequence ID" value="OQO10981.1"/>
    <property type="molecule type" value="Genomic_DNA"/>
</dbReference>
<feature type="region of interest" description="Disordered" evidence="2">
    <location>
        <begin position="275"/>
        <end position="452"/>
    </location>
</feature>
<dbReference type="SMART" id="SM00298">
    <property type="entry name" value="CHROMO"/>
    <property type="match status" value="1"/>
</dbReference>
<dbReference type="GO" id="GO:0006338">
    <property type="term" value="P:chromatin remodeling"/>
    <property type="evidence" value="ECO:0007669"/>
    <property type="project" value="UniProtKB-ARBA"/>
</dbReference>
<feature type="compositionally biased region" description="Low complexity" evidence="2">
    <location>
        <begin position="434"/>
        <end position="447"/>
    </location>
</feature>
<sequence length="520" mass="58253">MPSSQLYTVSIPRSSSIDIESEAKHDFKLPLYLQPLKSKPRVYPDTPLPVKPSPTAPRKARIINRINDDGQVKFDIAIGDVKLNDVRLEEILDYVAPADLEDYETRAFAEEAELLQITHEADAQRKWEDAERRKERAKRKGEVVWTEVSDGETGEDGKERGRPRPSYKQVFQVARMRRRRRKRDPVTGELLDLSDGDDGMVVQGPLPQAIKEERQGRRQGKPLVATVEPYEKPKRRRRRRHPQTGELMPYGWKYDPNAEAAAGVGRVATMPSMHRLSLSQQLGDERESKRQRMDLSTSSSLRSKSPVVQLPSSQRMSSSAAYSSPKGDKGKARATSALSSFQQHAAISITDTSEEDDSMEDMPPPSTVKPKSPIMRRSTGGSALTRLLSTSDQSTESSDDEHPPPATLTSPVRRTELPGTPVQYMPPLTSILHPTATSLPSPSATSRSDSDEEDYIIEGISNHALSDPRTHPSDFGKKPIMLYLVKWEGYEEPSWEPESSFGDREVIQAYRRKVGLPPLP</sequence>
<organism evidence="4 5">
    <name type="scientific">Cryoendolithus antarcticus</name>
    <dbReference type="NCBI Taxonomy" id="1507870"/>
    <lineage>
        <taxon>Eukaryota</taxon>
        <taxon>Fungi</taxon>
        <taxon>Dikarya</taxon>
        <taxon>Ascomycota</taxon>
        <taxon>Pezizomycotina</taxon>
        <taxon>Dothideomycetes</taxon>
        <taxon>Dothideomycetidae</taxon>
        <taxon>Cladosporiales</taxon>
        <taxon>Cladosporiaceae</taxon>
        <taxon>Cryoendolithus</taxon>
    </lineage>
</organism>
<reference evidence="5" key="1">
    <citation type="submission" date="2017-03" db="EMBL/GenBank/DDBJ databases">
        <title>Genomes of endolithic fungi from Antarctica.</title>
        <authorList>
            <person name="Coleine C."/>
            <person name="Masonjones S."/>
            <person name="Stajich J.E."/>
        </authorList>
    </citation>
    <scope>NUCLEOTIDE SEQUENCE [LARGE SCALE GENOMIC DNA]</scope>
    <source>
        <strain evidence="5">CCFEE 5527</strain>
    </source>
</reference>
<feature type="domain" description="Chromo" evidence="3">
    <location>
        <begin position="455"/>
        <end position="513"/>
    </location>
</feature>
<feature type="compositionally biased region" description="Basic residues" evidence="2">
    <location>
        <begin position="233"/>
        <end position="242"/>
    </location>
</feature>
<dbReference type="InterPro" id="IPR016197">
    <property type="entry name" value="Chromo-like_dom_sf"/>
</dbReference>
<comment type="subunit">
    <text evidence="1">Component of the NuA4 histone acetyltransferase complex.</text>
</comment>
<evidence type="ECO:0000313" key="4">
    <source>
        <dbReference type="EMBL" id="OQO10981.1"/>
    </source>
</evidence>
<keyword evidence="5" id="KW-1185">Reference proteome</keyword>
<dbReference type="OrthoDB" id="1918685at2759"/>
<evidence type="ECO:0000256" key="1">
    <source>
        <dbReference type="ARBA" id="ARBA00011353"/>
    </source>
</evidence>
<dbReference type="InterPro" id="IPR000953">
    <property type="entry name" value="Chromo/chromo_shadow_dom"/>
</dbReference>
<accession>A0A1V8TIB1</accession>
<evidence type="ECO:0000256" key="2">
    <source>
        <dbReference type="SAM" id="MobiDB-lite"/>
    </source>
</evidence>
<dbReference type="SUPFAM" id="SSF54160">
    <property type="entry name" value="Chromo domain-like"/>
    <property type="match status" value="1"/>
</dbReference>
<feature type="compositionally biased region" description="Polar residues" evidence="2">
    <location>
        <begin position="336"/>
        <end position="345"/>
    </location>
</feature>
<protein>
    <recommendedName>
        <fullName evidence="3">Chromo domain-containing protein</fullName>
    </recommendedName>
</protein>
<dbReference type="AlphaFoldDB" id="A0A1V8TIB1"/>
<feature type="region of interest" description="Disordered" evidence="2">
    <location>
        <begin position="145"/>
        <end position="253"/>
    </location>
</feature>
<dbReference type="Proteomes" id="UP000192596">
    <property type="component" value="Unassembled WGS sequence"/>
</dbReference>
<comment type="caution">
    <text evidence="4">The sequence shown here is derived from an EMBL/GenBank/DDBJ whole genome shotgun (WGS) entry which is preliminary data.</text>
</comment>
<proteinExistence type="predicted"/>
<evidence type="ECO:0000259" key="3">
    <source>
        <dbReference type="PROSITE" id="PS50013"/>
    </source>
</evidence>
<feature type="compositionally biased region" description="Low complexity" evidence="2">
    <location>
        <begin position="296"/>
        <end position="305"/>
    </location>
</feature>
<feature type="compositionally biased region" description="Low complexity" evidence="2">
    <location>
        <begin position="312"/>
        <end position="324"/>
    </location>
</feature>
<dbReference type="Gene3D" id="2.40.50.40">
    <property type="match status" value="1"/>
</dbReference>
<name>A0A1V8TIB1_9PEZI</name>